<feature type="transmembrane region" description="Helical" evidence="1">
    <location>
        <begin position="143"/>
        <end position="163"/>
    </location>
</feature>
<dbReference type="InterPro" id="IPR018750">
    <property type="entry name" value="DUF2306_membrane"/>
</dbReference>
<proteinExistence type="predicted"/>
<dbReference type="Proteomes" id="UP000183376">
    <property type="component" value="Chromosome I"/>
</dbReference>
<dbReference type="eggNOG" id="COG5395">
    <property type="taxonomic scope" value="Bacteria"/>
</dbReference>
<dbReference type="EMBL" id="LT629701">
    <property type="protein sequence ID" value="SDM55439.1"/>
    <property type="molecule type" value="Genomic_DNA"/>
</dbReference>
<name>A0A1G9U638_ALLAB</name>
<feature type="transmembrane region" description="Helical" evidence="1">
    <location>
        <begin position="108"/>
        <end position="131"/>
    </location>
</feature>
<protein>
    <submittedName>
        <fullName evidence="2">Uncharacterized membrane protein</fullName>
    </submittedName>
</protein>
<keyword evidence="1" id="KW-1133">Transmembrane helix</keyword>
<keyword evidence="1" id="KW-0812">Transmembrane</keyword>
<feature type="transmembrane region" description="Helical" evidence="1">
    <location>
        <begin position="82"/>
        <end position="102"/>
    </location>
</feature>
<keyword evidence="1" id="KW-0472">Membrane</keyword>
<evidence type="ECO:0000313" key="3">
    <source>
        <dbReference type="Proteomes" id="UP000183376"/>
    </source>
</evidence>
<reference evidence="2 3" key="1">
    <citation type="submission" date="2016-10" db="EMBL/GenBank/DDBJ databases">
        <authorList>
            <person name="de Groot N.N."/>
        </authorList>
    </citation>
    <scope>NUCLEOTIDE SEQUENCE [LARGE SCALE GENOMIC DNA]</scope>
    <source>
        <strain evidence="2 3">DSM 44149</strain>
    </source>
</reference>
<dbReference type="STRING" id="211114.SAMN04489726_2212"/>
<gene>
    <name evidence="2" type="ORF">SAMN04489726_2212</name>
</gene>
<organism evidence="2 3">
    <name type="scientific">Allokutzneria albata</name>
    <name type="common">Kibdelosporangium albatum</name>
    <dbReference type="NCBI Taxonomy" id="211114"/>
    <lineage>
        <taxon>Bacteria</taxon>
        <taxon>Bacillati</taxon>
        <taxon>Actinomycetota</taxon>
        <taxon>Actinomycetes</taxon>
        <taxon>Pseudonocardiales</taxon>
        <taxon>Pseudonocardiaceae</taxon>
        <taxon>Allokutzneria</taxon>
    </lineage>
</organism>
<evidence type="ECO:0000256" key="1">
    <source>
        <dbReference type="SAM" id="Phobius"/>
    </source>
</evidence>
<feature type="transmembrane region" description="Helical" evidence="1">
    <location>
        <begin position="44"/>
        <end position="70"/>
    </location>
</feature>
<sequence length="233" mass="26097">MLRRPWMAPLALVVLVFLAVSLPGYLSFDPARSRLPSPPGFPEYYPILVAHIVFGAIAMVTCCLQIWPWLRSRNLALHRRLGRVYVFAGVLPAGVLGFVVGVNTPFGPVALVSHVLLSALWLGTTAMGIITARKRRMAEHRRWMIRSFALTMSIITNRLWSALAATVLEPQLATTFGGSEIALMHAIGSLSAWLGWTIPLLIAQWWLDRGLQRRKRVDLHPERRVDQPADLHQ</sequence>
<feature type="transmembrane region" description="Helical" evidence="1">
    <location>
        <begin position="183"/>
        <end position="207"/>
    </location>
</feature>
<dbReference type="RefSeq" id="WP_052408026.1">
    <property type="nucleotide sequence ID" value="NZ_JOEF01000031.1"/>
</dbReference>
<evidence type="ECO:0000313" key="2">
    <source>
        <dbReference type="EMBL" id="SDM55439.1"/>
    </source>
</evidence>
<dbReference type="AlphaFoldDB" id="A0A1G9U638"/>
<dbReference type="Pfam" id="PF10067">
    <property type="entry name" value="DUF2306"/>
    <property type="match status" value="1"/>
</dbReference>
<accession>A0A1G9U638</accession>
<keyword evidence="3" id="KW-1185">Reference proteome</keyword>